<reference evidence="1" key="1">
    <citation type="submission" date="2020-05" db="EMBL/GenBank/DDBJ databases">
        <authorList>
            <person name="Chiriac C."/>
            <person name="Salcher M."/>
            <person name="Ghai R."/>
            <person name="Kavagutti S V."/>
        </authorList>
    </citation>
    <scope>NUCLEOTIDE SEQUENCE</scope>
</reference>
<dbReference type="InterPro" id="IPR023393">
    <property type="entry name" value="START-like_dom_sf"/>
</dbReference>
<sequence length="144" mass="15761">METFRVELTAPLDPGALHAYLEDLALHPEWRFDVTSSELAGGLTGGVGARYDQRVGDDDRLVEAELTDSERPAMVAFSVVDGRDRLDVELVFEPEGPGCRIAMDVGRSSTRRPWHRARRGAPSAEELAVRYGRGLAERLGGALV</sequence>
<evidence type="ECO:0000313" key="1">
    <source>
        <dbReference type="EMBL" id="CAB4936980.1"/>
    </source>
</evidence>
<organism evidence="1">
    <name type="scientific">freshwater metagenome</name>
    <dbReference type="NCBI Taxonomy" id="449393"/>
    <lineage>
        <taxon>unclassified sequences</taxon>
        <taxon>metagenomes</taxon>
        <taxon>ecological metagenomes</taxon>
    </lineage>
</organism>
<dbReference type="SUPFAM" id="SSF55961">
    <property type="entry name" value="Bet v1-like"/>
    <property type="match status" value="1"/>
</dbReference>
<gene>
    <name evidence="1" type="ORF">UFOPK3564_02702</name>
</gene>
<dbReference type="Gene3D" id="3.30.530.20">
    <property type="match status" value="1"/>
</dbReference>
<name>A0A6J7J1V2_9ZZZZ</name>
<dbReference type="EMBL" id="CAFBMK010000208">
    <property type="protein sequence ID" value="CAB4936980.1"/>
    <property type="molecule type" value="Genomic_DNA"/>
</dbReference>
<protein>
    <submittedName>
        <fullName evidence="1">Unannotated protein</fullName>
    </submittedName>
</protein>
<proteinExistence type="predicted"/>
<dbReference type="AlphaFoldDB" id="A0A6J7J1V2"/>
<accession>A0A6J7J1V2</accession>